<dbReference type="PROSITE" id="PS51257">
    <property type="entry name" value="PROKAR_LIPOPROTEIN"/>
    <property type="match status" value="1"/>
</dbReference>
<keyword evidence="2" id="KW-1185">Reference proteome</keyword>
<dbReference type="Proteomes" id="UP000469011">
    <property type="component" value="Unassembled WGS sequence"/>
</dbReference>
<protein>
    <submittedName>
        <fullName evidence="1">Uncharacterized protein</fullName>
    </submittedName>
</protein>
<comment type="caution">
    <text evidence="1">The sequence shown here is derived from an EMBL/GenBank/DDBJ whole genome shotgun (WGS) entry which is preliminary data.</text>
</comment>
<evidence type="ECO:0000313" key="2">
    <source>
        <dbReference type="Proteomes" id="UP000469011"/>
    </source>
</evidence>
<dbReference type="RefSeq" id="WP_163460641.1">
    <property type="nucleotide sequence ID" value="NZ_JAAAMG010000001.1"/>
</dbReference>
<accession>A0A6N9T1V9</accession>
<evidence type="ECO:0000313" key="1">
    <source>
        <dbReference type="EMBL" id="NDW03018.1"/>
    </source>
</evidence>
<gene>
    <name evidence="1" type="ORF">GTK09_01125</name>
</gene>
<reference evidence="1 2" key="1">
    <citation type="submission" date="2020-01" db="EMBL/GenBank/DDBJ databases">
        <title>Jiella pacifica sp. nov.</title>
        <authorList>
            <person name="Xue Z."/>
            <person name="Zhu S."/>
            <person name="Chen J."/>
            <person name="Yang J."/>
        </authorList>
    </citation>
    <scope>NUCLEOTIDE SEQUENCE [LARGE SCALE GENOMIC DNA]</scope>
    <source>
        <strain evidence="1 2">40Bstr34</strain>
    </source>
</reference>
<sequence>MAARSLFVGISIAAALGTAGCAARPTTCYVTLSVGGEPTAEACETGPVLIVRPITETNAAFYVPPYVLGALSYEGFVAPPEPQADEDGAAEDGAGEVRRVREGEDGPPAPNAASALRDALIGEAFLMPLASDPVIPMSDAFAPAMSGQPAAPPVEIETSVAPADDDARLARLPLGAAPPNRIAPEHPRIDGEVRYRRPYEGVPGMPISPDLL</sequence>
<proteinExistence type="predicted"/>
<dbReference type="EMBL" id="JAAAMG010000001">
    <property type="protein sequence ID" value="NDW03018.1"/>
    <property type="molecule type" value="Genomic_DNA"/>
</dbReference>
<dbReference type="AlphaFoldDB" id="A0A6N9T1V9"/>
<name>A0A6N9T1V9_9HYPH</name>
<organism evidence="1 2">
    <name type="scientific">Jiella pacifica</name>
    <dbReference type="NCBI Taxonomy" id="2696469"/>
    <lineage>
        <taxon>Bacteria</taxon>
        <taxon>Pseudomonadati</taxon>
        <taxon>Pseudomonadota</taxon>
        <taxon>Alphaproteobacteria</taxon>
        <taxon>Hyphomicrobiales</taxon>
        <taxon>Aurantimonadaceae</taxon>
        <taxon>Jiella</taxon>
    </lineage>
</organism>